<dbReference type="RefSeq" id="WP_005279772.1">
    <property type="nucleotide sequence ID" value="NZ_AALC02000099.1"/>
</dbReference>
<accession>A0ABM9XU35</accession>
<dbReference type="EMBL" id="AALC02000099">
    <property type="protein sequence ID" value="EEQ04814.1"/>
    <property type="molecule type" value="Genomic_DNA"/>
</dbReference>
<name>A0ABM9XU35_YERBE</name>
<proteinExistence type="predicted"/>
<protein>
    <submittedName>
        <fullName evidence="1">Uncharacterized protein</fullName>
    </submittedName>
</protein>
<keyword evidence="2" id="KW-1185">Reference proteome</keyword>
<reference evidence="1" key="1">
    <citation type="submission" date="2008-12" db="EMBL/GenBank/DDBJ databases">
        <title>Annotation of the Yersinia bercovieri ATCC 43970 genome.</title>
        <authorList>
            <person name="Read T.D."/>
            <person name="Akmal A."/>
            <person name="Bishop-Lilly K."/>
            <person name="Chen P.E."/>
            <person name="Cook C."/>
            <person name="Kiley M.P."/>
            <person name="Lentz S."/>
            <person name="Mateczun A."/>
            <person name="Nagarajan N."/>
            <person name="Nolan N."/>
            <person name="Osborne B.I."/>
            <person name="Pop M."/>
            <person name="Sozhamannan S."/>
            <person name="Stewart A.C."/>
            <person name="Sulakvelidze A."/>
            <person name="Thomason B."/>
            <person name="Willner K."/>
            <person name="Zwick M.E."/>
        </authorList>
    </citation>
    <scope>NUCLEOTIDE SEQUENCE [LARGE SCALE GENOMIC DNA]</scope>
    <source>
        <strain evidence="1">ATCC 43970</strain>
    </source>
</reference>
<dbReference type="Proteomes" id="UP000010319">
    <property type="component" value="Unassembled WGS sequence"/>
</dbReference>
<evidence type="ECO:0000313" key="2">
    <source>
        <dbReference type="Proteomes" id="UP000010319"/>
    </source>
</evidence>
<gene>
    <name evidence="1" type="ORF">yberc0001_37580</name>
</gene>
<evidence type="ECO:0000313" key="1">
    <source>
        <dbReference type="EMBL" id="EEQ04814.1"/>
    </source>
</evidence>
<comment type="caution">
    <text evidence="1">The sequence shown here is derived from an EMBL/GenBank/DDBJ whole genome shotgun (WGS) entry which is preliminary data.</text>
</comment>
<organism evidence="1 2">
    <name type="scientific">Yersinia bercovieri ATCC 43970</name>
    <dbReference type="NCBI Taxonomy" id="349968"/>
    <lineage>
        <taxon>Bacteria</taxon>
        <taxon>Pseudomonadati</taxon>
        <taxon>Pseudomonadota</taxon>
        <taxon>Gammaproteobacteria</taxon>
        <taxon>Enterobacterales</taxon>
        <taxon>Yersiniaceae</taxon>
        <taxon>Yersinia</taxon>
    </lineage>
</organism>
<sequence>MTSERIESLVSLIVNSINGDVKESFKLPPISGKEFSLVMDKVRQANKSFTNENKIKTHG</sequence>